<evidence type="ECO:0000313" key="4">
    <source>
        <dbReference type="Proteomes" id="UP000321805"/>
    </source>
</evidence>
<dbReference type="Proteomes" id="UP000321805">
    <property type="component" value="Chromosome"/>
</dbReference>
<dbReference type="InterPro" id="IPR025498">
    <property type="entry name" value="DUF4389"/>
</dbReference>
<reference evidence="3 4" key="1">
    <citation type="journal article" date="2018" name="J. Microbiol.">
        <title>Baekduia soli gen. nov., sp. nov., a novel bacterium isolated from the soil of Baekdu Mountain and proposal of a novel family name, Baekduiaceae fam. nov.</title>
        <authorList>
            <person name="An D.S."/>
            <person name="Siddiqi M.Z."/>
            <person name="Kim K.H."/>
            <person name="Yu H.S."/>
            <person name="Im W.T."/>
        </authorList>
    </citation>
    <scope>NUCLEOTIDE SEQUENCE [LARGE SCALE GENOMIC DNA]</scope>
    <source>
        <strain evidence="3 4">BR7-21</strain>
    </source>
</reference>
<dbReference type="Pfam" id="PF14333">
    <property type="entry name" value="DUF4389"/>
    <property type="match status" value="2"/>
</dbReference>
<dbReference type="AlphaFoldDB" id="A0A5B8U4Y5"/>
<feature type="transmembrane region" description="Helical" evidence="2">
    <location>
        <begin position="61"/>
        <end position="82"/>
    </location>
</feature>
<gene>
    <name evidence="3" type="ORF">FSW04_11755</name>
</gene>
<dbReference type="RefSeq" id="WP_146919425.1">
    <property type="nucleotide sequence ID" value="NZ_CP042430.1"/>
</dbReference>
<keyword evidence="2" id="KW-0472">Membrane</keyword>
<protein>
    <submittedName>
        <fullName evidence="3">DUF4389 domain-containing protein</fullName>
    </submittedName>
</protein>
<dbReference type="EMBL" id="CP042430">
    <property type="protein sequence ID" value="QEC48176.1"/>
    <property type="molecule type" value="Genomic_DNA"/>
</dbReference>
<proteinExistence type="predicted"/>
<dbReference type="KEGG" id="bsol:FSW04_11755"/>
<keyword evidence="4" id="KW-1185">Reference proteome</keyword>
<keyword evidence="2" id="KW-0812">Transmembrane</keyword>
<feature type="compositionally biased region" description="Low complexity" evidence="1">
    <location>
        <begin position="204"/>
        <end position="220"/>
    </location>
</feature>
<evidence type="ECO:0000313" key="3">
    <source>
        <dbReference type="EMBL" id="QEC48176.1"/>
    </source>
</evidence>
<feature type="region of interest" description="Disordered" evidence="1">
    <location>
        <begin position="193"/>
        <end position="239"/>
    </location>
</feature>
<sequence length="239" mass="26112">MTDQPIFEADYVERRSRLTTFFRALLAIPHYIALWLWGMVAALAVVVAWFALLFTGRWPQGLYDFVAGFLRYSTAVSGYVALLTDEYPPFSPDAAGYPVRIRIPPAKAQYDRLKVLLRFLLVIPVYVIAYAMQIVWSVGTFIAWFVIVILGRQPKGLQDMIVLGLSYQQRAYAYMFLLTEDWPPFTDPPAALAAGPQGGSLRSAPATGAPEATGPWTAPGSTPPPAAPGGLTGGDPLDG</sequence>
<dbReference type="OrthoDB" id="156718at2"/>
<keyword evidence="2" id="KW-1133">Transmembrane helix</keyword>
<feature type="transmembrane region" description="Helical" evidence="2">
    <location>
        <begin position="32"/>
        <end position="54"/>
    </location>
</feature>
<evidence type="ECO:0000256" key="1">
    <source>
        <dbReference type="SAM" id="MobiDB-lite"/>
    </source>
</evidence>
<feature type="transmembrane region" description="Helical" evidence="2">
    <location>
        <begin position="119"/>
        <end position="150"/>
    </location>
</feature>
<evidence type="ECO:0000256" key="2">
    <source>
        <dbReference type="SAM" id="Phobius"/>
    </source>
</evidence>
<organism evidence="3 4">
    <name type="scientific">Baekduia soli</name>
    <dbReference type="NCBI Taxonomy" id="496014"/>
    <lineage>
        <taxon>Bacteria</taxon>
        <taxon>Bacillati</taxon>
        <taxon>Actinomycetota</taxon>
        <taxon>Thermoleophilia</taxon>
        <taxon>Solirubrobacterales</taxon>
        <taxon>Baekduiaceae</taxon>
        <taxon>Baekduia</taxon>
    </lineage>
</organism>
<name>A0A5B8U4Y5_9ACTN</name>
<accession>A0A5B8U4Y5</accession>